<comment type="caution">
    <text evidence="3">The sequence shown here is derived from an EMBL/GenBank/DDBJ whole genome shotgun (WGS) entry which is preliminary data.</text>
</comment>
<evidence type="ECO:0000256" key="1">
    <source>
        <dbReference type="SAM" id="Coils"/>
    </source>
</evidence>
<dbReference type="GeneID" id="72006008"/>
<feature type="region of interest" description="Disordered" evidence="2">
    <location>
        <begin position="188"/>
        <end position="209"/>
    </location>
</feature>
<protein>
    <submittedName>
        <fullName evidence="3">Uncharacterized protein</fullName>
    </submittedName>
</protein>
<name>A0ABQ8JZ14_9APHY</name>
<gene>
    <name evidence="3" type="ORF">C8Q71DRAFT_789784</name>
</gene>
<dbReference type="Proteomes" id="UP000814176">
    <property type="component" value="Unassembled WGS sequence"/>
</dbReference>
<reference evidence="3 4" key="1">
    <citation type="journal article" date="2021" name="Environ. Microbiol.">
        <title>Gene family expansions and transcriptome signatures uncover fungal adaptations to wood decay.</title>
        <authorList>
            <person name="Hage H."/>
            <person name="Miyauchi S."/>
            <person name="Viragh M."/>
            <person name="Drula E."/>
            <person name="Min B."/>
            <person name="Chaduli D."/>
            <person name="Navarro D."/>
            <person name="Favel A."/>
            <person name="Norest M."/>
            <person name="Lesage-Meessen L."/>
            <person name="Balint B."/>
            <person name="Merenyi Z."/>
            <person name="de Eugenio L."/>
            <person name="Morin E."/>
            <person name="Martinez A.T."/>
            <person name="Baldrian P."/>
            <person name="Stursova M."/>
            <person name="Martinez M.J."/>
            <person name="Novotny C."/>
            <person name="Magnuson J.K."/>
            <person name="Spatafora J.W."/>
            <person name="Maurice S."/>
            <person name="Pangilinan J."/>
            <person name="Andreopoulos W."/>
            <person name="LaButti K."/>
            <person name="Hundley H."/>
            <person name="Na H."/>
            <person name="Kuo A."/>
            <person name="Barry K."/>
            <person name="Lipzen A."/>
            <person name="Henrissat B."/>
            <person name="Riley R."/>
            <person name="Ahrendt S."/>
            <person name="Nagy L.G."/>
            <person name="Grigoriev I.V."/>
            <person name="Martin F."/>
            <person name="Rosso M.N."/>
        </authorList>
    </citation>
    <scope>NUCLEOTIDE SEQUENCE [LARGE SCALE GENOMIC DNA]</scope>
    <source>
        <strain evidence="3 4">CIRM-BRFM 1785</strain>
    </source>
</reference>
<evidence type="ECO:0000313" key="3">
    <source>
        <dbReference type="EMBL" id="KAH9829540.1"/>
    </source>
</evidence>
<sequence length="515" mass="58559">MSDTQDGSDSDALSNVIVRALGRELKRLRAIHRDAEARIHHLETKVDDVENKYGDLVALSSDHLETSHQAALTRTAGLEARNTELEGENMRLQRELDDSRRALLERWIKEEDAEPCILAAGSPYQQVKRALDDSIQQREEERLEHSRVVKILQDDLSEMEGKRDHLTKALALANRDLDAIRSRYPRKVVPVNTSDSESSSDDERAAEVVKDSVSNIRVFAATALADDSDDDESTSDGLPSDKSSEKDEGDGEDENEDEEDEDEEDEEEGEGGDEDEEDDEEDDAEYEGNGINVQESGSFDPSQILESDVLDNTGQFIEKWRLIVRSNPSGQALQYLRKVLPYPSLLDHAWRCTHDEIIWSPAETQCLLVFPFQHYDVASQGITDMPIDSRIYNHETHEFFHRMQSQWFYRGTFKCVGWCTTSFQNVKDFARGRANVMNTIIQRTTGTSDRDPNLSVRSVYLNERLDVVCCGLVRLGTNTDIERTIGACNRDFESNVRKRPSHNTDNRSRKKRKVS</sequence>
<dbReference type="EMBL" id="JADCUA010000037">
    <property type="protein sequence ID" value="KAH9829540.1"/>
    <property type="molecule type" value="Genomic_DNA"/>
</dbReference>
<feature type="region of interest" description="Disordered" evidence="2">
    <location>
        <begin position="495"/>
        <end position="515"/>
    </location>
</feature>
<feature type="coiled-coil region" evidence="1">
    <location>
        <begin position="18"/>
        <end position="176"/>
    </location>
</feature>
<feature type="compositionally biased region" description="Acidic residues" evidence="2">
    <location>
        <begin position="247"/>
        <end position="286"/>
    </location>
</feature>
<keyword evidence="4" id="KW-1185">Reference proteome</keyword>
<dbReference type="RefSeq" id="XP_047772996.1">
    <property type="nucleotide sequence ID" value="XM_047925276.1"/>
</dbReference>
<organism evidence="3 4">
    <name type="scientific">Rhodofomes roseus</name>
    <dbReference type="NCBI Taxonomy" id="34475"/>
    <lineage>
        <taxon>Eukaryota</taxon>
        <taxon>Fungi</taxon>
        <taxon>Dikarya</taxon>
        <taxon>Basidiomycota</taxon>
        <taxon>Agaricomycotina</taxon>
        <taxon>Agaricomycetes</taxon>
        <taxon>Polyporales</taxon>
        <taxon>Rhodofomes</taxon>
    </lineage>
</organism>
<evidence type="ECO:0000256" key="2">
    <source>
        <dbReference type="SAM" id="MobiDB-lite"/>
    </source>
</evidence>
<feature type="region of interest" description="Disordered" evidence="2">
    <location>
        <begin position="223"/>
        <end position="299"/>
    </location>
</feature>
<evidence type="ECO:0000313" key="4">
    <source>
        <dbReference type="Proteomes" id="UP000814176"/>
    </source>
</evidence>
<keyword evidence="1" id="KW-0175">Coiled coil</keyword>
<proteinExistence type="predicted"/>
<feature type="compositionally biased region" description="Basic and acidic residues" evidence="2">
    <location>
        <begin position="495"/>
        <end position="507"/>
    </location>
</feature>
<accession>A0ABQ8JZ14</accession>